<dbReference type="EMBL" id="JACHDR010000001">
    <property type="protein sequence ID" value="MBB5512396.1"/>
    <property type="molecule type" value="Genomic_DNA"/>
</dbReference>
<evidence type="ECO:0000313" key="3">
    <source>
        <dbReference type="Proteomes" id="UP000580797"/>
    </source>
</evidence>
<dbReference type="Proteomes" id="UP000580797">
    <property type="component" value="Unassembled WGS sequence"/>
</dbReference>
<proteinExistence type="predicted"/>
<reference evidence="2 3" key="1">
    <citation type="submission" date="2020-08" db="EMBL/GenBank/DDBJ databases">
        <title>Sequencing the genomes of 1000 actinobacteria strains.</title>
        <authorList>
            <person name="Klenk H.-P."/>
        </authorList>
    </citation>
    <scope>NUCLEOTIDE SEQUENCE [LARGE SCALE GENOMIC DNA]</scope>
    <source>
        <strain evidence="2 3">DSM 105783</strain>
    </source>
</reference>
<feature type="compositionally biased region" description="Low complexity" evidence="1">
    <location>
        <begin position="104"/>
        <end position="125"/>
    </location>
</feature>
<feature type="region of interest" description="Disordered" evidence="1">
    <location>
        <begin position="98"/>
        <end position="175"/>
    </location>
</feature>
<organism evidence="2 3">
    <name type="scientific">Neomicrococcus aestuarii</name>
    <dbReference type="NCBI Taxonomy" id="556325"/>
    <lineage>
        <taxon>Bacteria</taxon>
        <taxon>Bacillati</taxon>
        <taxon>Actinomycetota</taxon>
        <taxon>Actinomycetes</taxon>
        <taxon>Micrococcales</taxon>
        <taxon>Micrococcaceae</taxon>
        <taxon>Neomicrococcus</taxon>
    </lineage>
</organism>
<accession>A0A7W8TT43</accession>
<evidence type="ECO:0000256" key="1">
    <source>
        <dbReference type="SAM" id="MobiDB-lite"/>
    </source>
</evidence>
<gene>
    <name evidence="2" type="ORF">HD598_001083</name>
</gene>
<feature type="compositionally biased region" description="Polar residues" evidence="1">
    <location>
        <begin position="158"/>
        <end position="167"/>
    </location>
</feature>
<dbReference type="AlphaFoldDB" id="A0A7W8TT43"/>
<sequence>METLLWVLVPLLILTLLYFWLQSVRKKNATQMAAAMTPERAREAASGLNAQQHQEVYRMLARGELIQAAQAYHNATKSGYKEALYAVQAMAKFPQEFRPQTGVAAESSPAESAPRASAAETTETPDNLEDLGIIIPSDLSGLENLPSNPNDPERRSNGETGTDSETPNSDDDSKR</sequence>
<protein>
    <submittedName>
        <fullName evidence="2">Uncharacterized protein</fullName>
    </submittedName>
</protein>
<name>A0A7W8TT43_9MICC</name>
<comment type="caution">
    <text evidence="2">The sequence shown here is derived from an EMBL/GenBank/DDBJ whole genome shotgun (WGS) entry which is preliminary data.</text>
</comment>
<evidence type="ECO:0000313" key="2">
    <source>
        <dbReference type="EMBL" id="MBB5512396.1"/>
    </source>
</evidence>
<dbReference type="RefSeq" id="WP_183664339.1">
    <property type="nucleotide sequence ID" value="NZ_BAAARH010000010.1"/>
</dbReference>